<evidence type="ECO:0000313" key="3">
    <source>
        <dbReference type="EMBL" id="PPQ66225.1"/>
    </source>
</evidence>
<keyword evidence="2" id="KW-0812">Transmembrane</keyword>
<reference evidence="3 4" key="1">
    <citation type="journal article" date="2018" name="Evol. Lett.">
        <title>Horizontal gene cluster transfer increased hallucinogenic mushroom diversity.</title>
        <authorList>
            <person name="Reynolds H.T."/>
            <person name="Vijayakumar V."/>
            <person name="Gluck-Thaler E."/>
            <person name="Korotkin H.B."/>
            <person name="Matheny P.B."/>
            <person name="Slot J.C."/>
        </authorList>
    </citation>
    <scope>NUCLEOTIDE SEQUENCE [LARGE SCALE GENOMIC DNA]</scope>
    <source>
        <strain evidence="3 4">2629</strain>
    </source>
</reference>
<feature type="transmembrane region" description="Helical" evidence="2">
    <location>
        <begin position="159"/>
        <end position="178"/>
    </location>
</feature>
<feature type="transmembrane region" description="Helical" evidence="2">
    <location>
        <begin position="118"/>
        <end position="139"/>
    </location>
</feature>
<dbReference type="PANTHER" id="PTHR28013">
    <property type="entry name" value="PROTEIN DCV1-RELATED"/>
    <property type="match status" value="1"/>
</dbReference>
<keyword evidence="2" id="KW-0472">Membrane</keyword>
<feature type="transmembrane region" description="Helical" evidence="2">
    <location>
        <begin position="12"/>
        <end position="39"/>
    </location>
</feature>
<dbReference type="GO" id="GO:0035838">
    <property type="term" value="C:growing cell tip"/>
    <property type="evidence" value="ECO:0007669"/>
    <property type="project" value="TreeGrafter"/>
</dbReference>
<evidence type="ECO:0000256" key="2">
    <source>
        <dbReference type="SAM" id="Phobius"/>
    </source>
</evidence>
<dbReference type="GO" id="GO:0005886">
    <property type="term" value="C:plasma membrane"/>
    <property type="evidence" value="ECO:0007669"/>
    <property type="project" value="InterPro"/>
</dbReference>
<feature type="region of interest" description="Disordered" evidence="1">
    <location>
        <begin position="182"/>
        <end position="222"/>
    </location>
</feature>
<dbReference type="OrthoDB" id="2589196at2759"/>
<dbReference type="Proteomes" id="UP000284842">
    <property type="component" value="Unassembled WGS sequence"/>
</dbReference>
<dbReference type="Pfam" id="PF06687">
    <property type="entry name" value="SUR7"/>
    <property type="match status" value="1"/>
</dbReference>
<dbReference type="InParanoid" id="A0A409VJ07"/>
<protein>
    <submittedName>
        <fullName evidence="3">Uncharacterized protein</fullName>
    </submittedName>
</protein>
<keyword evidence="2" id="KW-1133">Transmembrane helix</keyword>
<name>A0A409VJ07_9AGAR</name>
<gene>
    <name evidence="3" type="ORF">CVT24_000337</name>
</gene>
<comment type="caution">
    <text evidence="3">The sequence shown here is derived from an EMBL/GenBank/DDBJ whole genome shotgun (WGS) entry which is preliminary data.</text>
</comment>
<evidence type="ECO:0000313" key="4">
    <source>
        <dbReference type="Proteomes" id="UP000284842"/>
    </source>
</evidence>
<organism evidence="3 4">
    <name type="scientific">Panaeolus cyanescens</name>
    <dbReference type="NCBI Taxonomy" id="181874"/>
    <lineage>
        <taxon>Eukaryota</taxon>
        <taxon>Fungi</taxon>
        <taxon>Dikarya</taxon>
        <taxon>Basidiomycota</taxon>
        <taxon>Agaricomycotina</taxon>
        <taxon>Agaricomycetes</taxon>
        <taxon>Agaricomycetidae</taxon>
        <taxon>Agaricales</taxon>
        <taxon>Agaricineae</taxon>
        <taxon>Galeropsidaceae</taxon>
        <taxon>Panaeolus</taxon>
    </lineage>
</organism>
<dbReference type="InterPro" id="IPR051380">
    <property type="entry name" value="pH-response_reg_palI/RIM9"/>
</dbReference>
<dbReference type="GO" id="GO:0032153">
    <property type="term" value="C:cell division site"/>
    <property type="evidence" value="ECO:0007669"/>
    <property type="project" value="TreeGrafter"/>
</dbReference>
<sequence>MKTTFNNAGLFAFVMTFTAFILLALTTFSIPLISTLYFLHSTQANGVKFGIWGWCLDQYDLCSRPLKLGYTWEPEIPNPITKALVLYPISVVLVFLTLVSLLPVLCHRSQPSDKIFSILAWSSFSASLLAWLFTIGTFGVAKARNEKRGFTATYGNLTWMALVAVLLLLAAALSPIFFSAPPKPRSRSYSVSQNRHRRASRTRTADLEGQMRTKIGSPAAST</sequence>
<dbReference type="EMBL" id="NHTK01006048">
    <property type="protein sequence ID" value="PPQ66225.1"/>
    <property type="molecule type" value="Genomic_DNA"/>
</dbReference>
<feature type="transmembrane region" description="Helical" evidence="2">
    <location>
        <begin position="84"/>
        <end position="106"/>
    </location>
</feature>
<accession>A0A409VJ07</accession>
<dbReference type="AlphaFoldDB" id="A0A409VJ07"/>
<keyword evidence="4" id="KW-1185">Reference proteome</keyword>
<dbReference type="InterPro" id="IPR009571">
    <property type="entry name" value="SUR7/Rim9-like_fungi"/>
</dbReference>
<dbReference type="PANTHER" id="PTHR28013:SF4">
    <property type="entry name" value="MARVEL DOMAIN-CONTAINING PROTEIN"/>
    <property type="match status" value="1"/>
</dbReference>
<evidence type="ECO:0000256" key="1">
    <source>
        <dbReference type="SAM" id="MobiDB-lite"/>
    </source>
</evidence>
<proteinExistence type="predicted"/>